<feature type="transmembrane region" description="Helical" evidence="2">
    <location>
        <begin position="18"/>
        <end position="40"/>
    </location>
</feature>
<protein>
    <submittedName>
        <fullName evidence="3">Uncharacterized protein</fullName>
    </submittedName>
</protein>
<dbReference type="Proteomes" id="UP000580250">
    <property type="component" value="Unassembled WGS sequence"/>
</dbReference>
<comment type="caution">
    <text evidence="3">The sequence shown here is derived from an EMBL/GenBank/DDBJ whole genome shotgun (WGS) entry which is preliminary data.</text>
</comment>
<dbReference type="AlphaFoldDB" id="A0A6V7TLN6"/>
<evidence type="ECO:0000256" key="2">
    <source>
        <dbReference type="SAM" id="Phobius"/>
    </source>
</evidence>
<reference evidence="3 4" key="1">
    <citation type="submission" date="2020-08" db="EMBL/GenBank/DDBJ databases">
        <authorList>
            <person name="Koutsovoulos G."/>
            <person name="Danchin GJ E."/>
        </authorList>
    </citation>
    <scope>NUCLEOTIDE SEQUENCE [LARGE SCALE GENOMIC DNA]</scope>
</reference>
<dbReference type="EMBL" id="CAJEWN010000004">
    <property type="protein sequence ID" value="CAD2126102.1"/>
    <property type="molecule type" value="Genomic_DNA"/>
</dbReference>
<keyword evidence="2" id="KW-0472">Membrane</keyword>
<gene>
    <name evidence="3" type="ORF">MENT_LOCUS1459</name>
</gene>
<keyword evidence="2" id="KW-1133">Transmembrane helix</keyword>
<dbReference type="OrthoDB" id="5820377at2759"/>
<feature type="compositionally biased region" description="Low complexity" evidence="1">
    <location>
        <begin position="485"/>
        <end position="506"/>
    </location>
</feature>
<name>A0A6V7TLN6_MELEN</name>
<feature type="region of interest" description="Disordered" evidence="1">
    <location>
        <begin position="473"/>
        <end position="508"/>
    </location>
</feature>
<accession>A0A6V7TLN6</accession>
<evidence type="ECO:0000256" key="1">
    <source>
        <dbReference type="SAM" id="MobiDB-lite"/>
    </source>
</evidence>
<organism evidence="3 4">
    <name type="scientific">Meloidogyne enterolobii</name>
    <name type="common">Root-knot nematode worm</name>
    <name type="synonym">Meloidogyne mayaguensis</name>
    <dbReference type="NCBI Taxonomy" id="390850"/>
    <lineage>
        <taxon>Eukaryota</taxon>
        <taxon>Metazoa</taxon>
        <taxon>Ecdysozoa</taxon>
        <taxon>Nematoda</taxon>
        <taxon>Chromadorea</taxon>
        <taxon>Rhabditida</taxon>
        <taxon>Tylenchina</taxon>
        <taxon>Tylenchomorpha</taxon>
        <taxon>Tylenchoidea</taxon>
        <taxon>Meloidogynidae</taxon>
        <taxon>Meloidogyninae</taxon>
        <taxon>Meloidogyne</taxon>
    </lineage>
</organism>
<evidence type="ECO:0000313" key="4">
    <source>
        <dbReference type="Proteomes" id="UP000580250"/>
    </source>
</evidence>
<keyword evidence="2" id="KW-0812">Transmembrane</keyword>
<evidence type="ECO:0000313" key="3">
    <source>
        <dbReference type="EMBL" id="CAD2126102.1"/>
    </source>
</evidence>
<sequence>MSPQQNNLSSFLIKLAKIVLFIICTICWVFQSLPLLKVYLDGKHVELKKIHIASELTLPHLLLCNRFPFTQAGLSSLGQQFNRDSVLSYLRQWLDPSLGANPPEDSLAVPLSELDRQQAEQTIAQLLPNGRLKQRLEQLMPQCGEMVSSCVIGSRQMGGFDCCKMVQPWLATPRGGICWPFVGNLSSVQTPMESPRGMQITFQISRNSFLSSSLSVHPGIDIFLVPAELQNRLLVAIMHGEAHPLNDKKSLRMDIRRENRVFDHYSTISSCRSTDNYAINSEKLVPEASAGFLCMLETAVETCSCVPMLLVLWTLQNDLNSYFLRRFNASTICTVGEFERCVRPFIEFDYYGSEYNQLPTDTALSTINKAINKCRKESSVPCHTTYFPTKIQERDLPAEYRNTQDYVSRASISFETFTVTELFSVPQMDIYQLFREICLNMWCFAIAYLLWRIIIWNFCHLFNNKLEGNNRIEPKSPMIPPVETQQQQQNNNNNHHHQSNGQQQQQIVSLSSPRGVRQPLVAGSARQLPPLAIIGEGELKQRGVLDCDER</sequence>
<proteinExistence type="predicted"/>